<proteinExistence type="predicted"/>
<evidence type="ECO:0008006" key="5">
    <source>
        <dbReference type="Google" id="ProtNLM"/>
    </source>
</evidence>
<feature type="compositionally biased region" description="Basic and acidic residues" evidence="1">
    <location>
        <begin position="58"/>
        <end position="68"/>
    </location>
</feature>
<dbReference type="Proteomes" id="UP001054889">
    <property type="component" value="Unassembled WGS sequence"/>
</dbReference>
<keyword evidence="4" id="KW-1185">Reference proteome</keyword>
<name>A0AAV5E0U8_ELECO</name>
<comment type="caution">
    <text evidence="3">The sequence shown here is derived from an EMBL/GenBank/DDBJ whole genome shotgun (WGS) entry which is preliminary data.</text>
</comment>
<dbReference type="EMBL" id="BQKI01000072">
    <property type="protein sequence ID" value="GJN16327.1"/>
    <property type="molecule type" value="Genomic_DNA"/>
</dbReference>
<organism evidence="3 4">
    <name type="scientific">Eleusine coracana subsp. coracana</name>
    <dbReference type="NCBI Taxonomy" id="191504"/>
    <lineage>
        <taxon>Eukaryota</taxon>
        <taxon>Viridiplantae</taxon>
        <taxon>Streptophyta</taxon>
        <taxon>Embryophyta</taxon>
        <taxon>Tracheophyta</taxon>
        <taxon>Spermatophyta</taxon>
        <taxon>Magnoliopsida</taxon>
        <taxon>Liliopsida</taxon>
        <taxon>Poales</taxon>
        <taxon>Poaceae</taxon>
        <taxon>PACMAD clade</taxon>
        <taxon>Chloridoideae</taxon>
        <taxon>Cynodonteae</taxon>
        <taxon>Eleusininae</taxon>
        <taxon>Eleusine</taxon>
    </lineage>
</organism>
<evidence type="ECO:0000313" key="4">
    <source>
        <dbReference type="Proteomes" id="UP001054889"/>
    </source>
</evidence>
<sequence length="188" mass="19777">MTTPPQATRLLDVVVVHHLPAVVEQLEGKALEPGVAVVLPSGVGVAWTAKVVLGLPKKDSPLSRKEHSNPIISPSQDDIFDLTEDGSGDADEVTYGVGEEECEEVALVPSSSVIIGKKKTQGGPDKTKKPRVGIALVIQEAVTKMTESATAFTAKKLGEVTVGQVMDVVQNVGQAMTQMNTILPLSCL</sequence>
<reference evidence="3" key="1">
    <citation type="journal article" date="2018" name="DNA Res.">
        <title>Multiple hybrid de novo genome assembly of finger millet, an orphan allotetraploid crop.</title>
        <authorList>
            <person name="Hatakeyama M."/>
            <person name="Aluri S."/>
            <person name="Balachadran M.T."/>
            <person name="Sivarajan S.R."/>
            <person name="Patrignani A."/>
            <person name="Gruter S."/>
            <person name="Poveda L."/>
            <person name="Shimizu-Inatsugi R."/>
            <person name="Baeten J."/>
            <person name="Francoijs K.J."/>
            <person name="Nataraja K.N."/>
            <person name="Reddy Y.A.N."/>
            <person name="Phadnis S."/>
            <person name="Ravikumar R.L."/>
            <person name="Schlapbach R."/>
            <person name="Sreeman S.M."/>
            <person name="Shimizu K.K."/>
        </authorList>
    </citation>
    <scope>NUCLEOTIDE SEQUENCE</scope>
</reference>
<protein>
    <recommendedName>
        <fullName evidence="5">Senescence domain-containing protein</fullName>
    </recommendedName>
</protein>
<dbReference type="AlphaFoldDB" id="A0AAV5E0U8"/>
<reference evidence="3" key="2">
    <citation type="submission" date="2021-12" db="EMBL/GenBank/DDBJ databases">
        <title>Resequencing data analysis of finger millet.</title>
        <authorList>
            <person name="Hatakeyama M."/>
            <person name="Aluri S."/>
            <person name="Balachadran M.T."/>
            <person name="Sivarajan S.R."/>
            <person name="Poveda L."/>
            <person name="Shimizu-Inatsugi R."/>
            <person name="Schlapbach R."/>
            <person name="Sreeman S.M."/>
            <person name="Shimizu K.K."/>
        </authorList>
    </citation>
    <scope>NUCLEOTIDE SEQUENCE</scope>
</reference>
<accession>A0AAV5E0U8</accession>
<evidence type="ECO:0000256" key="1">
    <source>
        <dbReference type="SAM" id="MobiDB-lite"/>
    </source>
</evidence>
<gene>
    <name evidence="3" type="primary">gb03304</name>
    <name evidence="2" type="synonym">gb03224</name>
    <name evidence="2" type="ORF">PR202_gb03224</name>
    <name evidence="3" type="ORF">PR202_gb03304</name>
</gene>
<evidence type="ECO:0000313" key="2">
    <source>
        <dbReference type="EMBL" id="GJN16258.1"/>
    </source>
</evidence>
<evidence type="ECO:0000313" key="3">
    <source>
        <dbReference type="EMBL" id="GJN16327.1"/>
    </source>
</evidence>
<feature type="region of interest" description="Disordered" evidence="1">
    <location>
        <begin position="58"/>
        <end position="78"/>
    </location>
</feature>
<dbReference type="EMBL" id="BQKI01000072">
    <property type="protein sequence ID" value="GJN16258.1"/>
    <property type="molecule type" value="Genomic_DNA"/>
</dbReference>